<evidence type="ECO:0000313" key="8">
    <source>
        <dbReference type="EMBL" id="TGV02282.1"/>
    </source>
</evidence>
<sequence>MEFQFRINYKNKSDEELMVLINKGKEKAFNEIYERYSKKLFLFFYQKLYRDNNKAQDFLQDLFLKLIEKAKLFDYNKSFSSWIYCIAYNMCKNEYRNNATRKDKTINLNVEELKNDDTSSIIINNEDDFLLFKKSLNNELGKLNEKHSVTFTLRHQDNMSIKEISEIMACSEGTVKSRLFYATKKLSVKLKKFSSIKI</sequence>
<name>A0A4S1DXN3_9FLAO</name>
<dbReference type="InterPro" id="IPR039425">
    <property type="entry name" value="RNA_pol_sigma-70-like"/>
</dbReference>
<dbReference type="PANTHER" id="PTHR43133">
    <property type="entry name" value="RNA POLYMERASE ECF-TYPE SIGMA FACTO"/>
    <property type="match status" value="1"/>
</dbReference>
<keyword evidence="4" id="KW-0238">DNA-binding</keyword>
<keyword evidence="5" id="KW-0804">Transcription</keyword>
<dbReference type="GO" id="GO:0016987">
    <property type="term" value="F:sigma factor activity"/>
    <property type="evidence" value="ECO:0007669"/>
    <property type="project" value="UniProtKB-KW"/>
</dbReference>
<evidence type="ECO:0000256" key="3">
    <source>
        <dbReference type="ARBA" id="ARBA00023082"/>
    </source>
</evidence>
<dbReference type="Gene3D" id="1.10.1740.10">
    <property type="match status" value="1"/>
</dbReference>
<dbReference type="InterPro" id="IPR013324">
    <property type="entry name" value="RNA_pol_sigma_r3/r4-like"/>
</dbReference>
<evidence type="ECO:0000256" key="2">
    <source>
        <dbReference type="ARBA" id="ARBA00023015"/>
    </source>
</evidence>
<feature type="domain" description="RNA polymerase sigma factor 70 region 4 type 2" evidence="7">
    <location>
        <begin position="138"/>
        <end position="186"/>
    </location>
</feature>
<dbReference type="NCBIfam" id="TIGR02937">
    <property type="entry name" value="sigma70-ECF"/>
    <property type="match status" value="1"/>
</dbReference>
<proteinExistence type="inferred from homology"/>
<feature type="domain" description="RNA polymerase sigma-70 region 2" evidence="6">
    <location>
        <begin position="33"/>
        <end position="99"/>
    </location>
</feature>
<evidence type="ECO:0000313" key="9">
    <source>
        <dbReference type="Proteomes" id="UP000307602"/>
    </source>
</evidence>
<keyword evidence="9" id="KW-1185">Reference proteome</keyword>
<dbReference type="Gene3D" id="1.10.10.10">
    <property type="entry name" value="Winged helix-like DNA-binding domain superfamily/Winged helix DNA-binding domain"/>
    <property type="match status" value="1"/>
</dbReference>
<dbReference type="Pfam" id="PF08281">
    <property type="entry name" value="Sigma70_r4_2"/>
    <property type="match status" value="1"/>
</dbReference>
<organism evidence="8 9">
    <name type="scientific">Flavivirga rizhaonensis</name>
    <dbReference type="NCBI Taxonomy" id="2559571"/>
    <lineage>
        <taxon>Bacteria</taxon>
        <taxon>Pseudomonadati</taxon>
        <taxon>Bacteroidota</taxon>
        <taxon>Flavobacteriia</taxon>
        <taxon>Flavobacteriales</taxon>
        <taxon>Flavobacteriaceae</taxon>
        <taxon>Flavivirga</taxon>
    </lineage>
</organism>
<dbReference type="Proteomes" id="UP000307602">
    <property type="component" value="Unassembled WGS sequence"/>
</dbReference>
<dbReference type="Pfam" id="PF04542">
    <property type="entry name" value="Sigma70_r2"/>
    <property type="match status" value="1"/>
</dbReference>
<dbReference type="OrthoDB" id="9795666at2"/>
<evidence type="ECO:0000259" key="6">
    <source>
        <dbReference type="Pfam" id="PF04542"/>
    </source>
</evidence>
<dbReference type="SUPFAM" id="SSF88659">
    <property type="entry name" value="Sigma3 and sigma4 domains of RNA polymerase sigma factors"/>
    <property type="match status" value="1"/>
</dbReference>
<evidence type="ECO:0000256" key="1">
    <source>
        <dbReference type="ARBA" id="ARBA00010641"/>
    </source>
</evidence>
<keyword evidence="3" id="KW-0731">Sigma factor</keyword>
<evidence type="ECO:0000259" key="7">
    <source>
        <dbReference type="Pfam" id="PF08281"/>
    </source>
</evidence>
<dbReference type="SUPFAM" id="SSF88946">
    <property type="entry name" value="Sigma2 domain of RNA polymerase sigma factors"/>
    <property type="match status" value="1"/>
</dbReference>
<accession>A0A4S1DXN3</accession>
<comment type="caution">
    <text evidence="8">The sequence shown here is derived from an EMBL/GenBank/DDBJ whole genome shotgun (WGS) entry which is preliminary data.</text>
</comment>
<dbReference type="InterPro" id="IPR007627">
    <property type="entry name" value="RNA_pol_sigma70_r2"/>
</dbReference>
<dbReference type="PANTHER" id="PTHR43133:SF8">
    <property type="entry name" value="RNA POLYMERASE SIGMA FACTOR HI_1459-RELATED"/>
    <property type="match status" value="1"/>
</dbReference>
<evidence type="ECO:0000256" key="5">
    <source>
        <dbReference type="ARBA" id="ARBA00023163"/>
    </source>
</evidence>
<dbReference type="EMBL" id="SRSO01000015">
    <property type="protein sequence ID" value="TGV02282.1"/>
    <property type="molecule type" value="Genomic_DNA"/>
</dbReference>
<dbReference type="InterPro" id="IPR036388">
    <property type="entry name" value="WH-like_DNA-bd_sf"/>
</dbReference>
<comment type="similarity">
    <text evidence="1">Belongs to the sigma-70 factor family. ECF subfamily.</text>
</comment>
<evidence type="ECO:0000256" key="4">
    <source>
        <dbReference type="ARBA" id="ARBA00023125"/>
    </source>
</evidence>
<dbReference type="GO" id="GO:0006352">
    <property type="term" value="P:DNA-templated transcription initiation"/>
    <property type="evidence" value="ECO:0007669"/>
    <property type="project" value="InterPro"/>
</dbReference>
<keyword evidence="2" id="KW-0805">Transcription regulation</keyword>
<dbReference type="InterPro" id="IPR013325">
    <property type="entry name" value="RNA_pol_sigma_r2"/>
</dbReference>
<reference evidence="8 9" key="1">
    <citation type="submission" date="2019-04" db="EMBL/GenBank/DDBJ databases">
        <authorList>
            <person name="Liu A."/>
        </authorList>
    </citation>
    <scope>NUCLEOTIDE SEQUENCE [LARGE SCALE GENOMIC DNA]</scope>
    <source>
        <strain evidence="8 9">RZ03</strain>
    </source>
</reference>
<dbReference type="InterPro" id="IPR014284">
    <property type="entry name" value="RNA_pol_sigma-70_dom"/>
</dbReference>
<dbReference type="AlphaFoldDB" id="A0A4S1DXN3"/>
<dbReference type="RefSeq" id="WP_135877454.1">
    <property type="nucleotide sequence ID" value="NZ_SRSO01000015.1"/>
</dbReference>
<protein>
    <submittedName>
        <fullName evidence="8">RNA polymerase sigma factor</fullName>
    </submittedName>
</protein>
<gene>
    <name evidence="8" type="ORF">EM932_12105</name>
</gene>
<dbReference type="InterPro" id="IPR013249">
    <property type="entry name" value="RNA_pol_sigma70_r4_t2"/>
</dbReference>
<dbReference type="GO" id="GO:0003677">
    <property type="term" value="F:DNA binding"/>
    <property type="evidence" value="ECO:0007669"/>
    <property type="project" value="UniProtKB-KW"/>
</dbReference>
<dbReference type="CDD" id="cd06171">
    <property type="entry name" value="Sigma70_r4"/>
    <property type="match status" value="1"/>
</dbReference>